<accession>A0AAV2ZG27</accession>
<feature type="non-terminal residue" evidence="1">
    <location>
        <position position="1"/>
    </location>
</feature>
<comment type="caution">
    <text evidence="1">The sequence shown here is derived from an EMBL/GenBank/DDBJ whole genome shotgun (WGS) entry which is preliminary data.</text>
</comment>
<sequence>ERDSDERTKNVYKAWAFACPIPWIQACLRSNKSQNNLKCMLVSHAFVDLWRKIVEDQSFDKALFNLLDEPEQDYMRYCLNKCKISSREFDSAYNEQLDGYIKRLKMLQGAESIGDDNPGIKKEMRQLLDKLYEKGVFSVAYYRQRNNQFKIIWPTNATTSTYTITLPDGTYSASDINNYLQYWSIQNNLYLTNDTTGEYYYFISCAENVSSYAIQFTMQPVRNITGYTAVAGFPTMPVTAYTPQLQIIDSGFGNIVGYTPATYPTAQTTRVYAVNSDLVAQLDPFAAVVVGLSCLYNPLANNSQALHTFTSAGVGFAGLITTSQAAGIAYTPCQGQNNEITVSFYDQSFQPLQITDPNVTIRLLFRQKKYDISI</sequence>
<protein>
    <submittedName>
        <fullName evidence="1">Uncharacterized protein</fullName>
    </submittedName>
</protein>
<keyword evidence="2" id="KW-1185">Reference proteome</keyword>
<dbReference type="Proteomes" id="UP001146120">
    <property type="component" value="Unassembled WGS sequence"/>
</dbReference>
<evidence type="ECO:0000313" key="2">
    <source>
        <dbReference type="Proteomes" id="UP001146120"/>
    </source>
</evidence>
<organism evidence="1 2">
    <name type="scientific">Lagenidium giganteum</name>
    <dbReference type="NCBI Taxonomy" id="4803"/>
    <lineage>
        <taxon>Eukaryota</taxon>
        <taxon>Sar</taxon>
        <taxon>Stramenopiles</taxon>
        <taxon>Oomycota</taxon>
        <taxon>Peronosporomycetes</taxon>
        <taxon>Pythiales</taxon>
        <taxon>Pythiaceae</taxon>
    </lineage>
</organism>
<gene>
    <name evidence="1" type="ORF">N0F65_006983</name>
</gene>
<reference evidence="1" key="1">
    <citation type="submission" date="2022-11" db="EMBL/GenBank/DDBJ databases">
        <authorList>
            <person name="Morgan W.R."/>
            <person name="Tartar A."/>
        </authorList>
    </citation>
    <scope>NUCLEOTIDE SEQUENCE</scope>
    <source>
        <strain evidence="1">ARSEF 373</strain>
    </source>
</reference>
<evidence type="ECO:0000313" key="1">
    <source>
        <dbReference type="EMBL" id="DBA04981.1"/>
    </source>
</evidence>
<reference evidence="1" key="2">
    <citation type="journal article" date="2023" name="Microbiol Resour">
        <title>Decontamination and Annotation of the Draft Genome Sequence of the Oomycete Lagenidium giganteum ARSEF 373.</title>
        <authorList>
            <person name="Morgan W.R."/>
            <person name="Tartar A."/>
        </authorList>
    </citation>
    <scope>NUCLEOTIDE SEQUENCE</scope>
    <source>
        <strain evidence="1">ARSEF 373</strain>
    </source>
</reference>
<dbReference type="AlphaFoldDB" id="A0AAV2ZG27"/>
<proteinExistence type="predicted"/>
<dbReference type="EMBL" id="DAKRPA010000004">
    <property type="protein sequence ID" value="DBA04981.1"/>
    <property type="molecule type" value="Genomic_DNA"/>
</dbReference>
<name>A0AAV2ZG27_9STRA</name>